<dbReference type="PANTHER" id="PTHR43772">
    <property type="entry name" value="ENDO-1,4-BETA-XYLANASE"/>
    <property type="match status" value="1"/>
</dbReference>
<evidence type="ECO:0000256" key="5">
    <source>
        <dbReference type="ARBA" id="ARBA00023295"/>
    </source>
</evidence>
<keyword evidence="9" id="KW-0732">Signal</keyword>
<feature type="chain" id="PRO_5015509780" evidence="9">
    <location>
        <begin position="25"/>
        <end position="528"/>
    </location>
</feature>
<evidence type="ECO:0000256" key="8">
    <source>
        <dbReference type="SAM" id="MobiDB-lite"/>
    </source>
</evidence>
<comment type="caution">
    <text evidence="10">The sequence shown here is derived from an EMBL/GenBank/DDBJ whole genome shotgun (WGS) entry which is preliminary data.</text>
</comment>
<proteinExistence type="inferred from homology"/>
<feature type="region of interest" description="Disordered" evidence="8">
    <location>
        <begin position="335"/>
        <end position="364"/>
    </location>
</feature>
<evidence type="ECO:0000256" key="3">
    <source>
        <dbReference type="ARBA" id="ARBA00022801"/>
    </source>
</evidence>
<keyword evidence="2" id="KW-0858">Xylan degradation</keyword>
<evidence type="ECO:0000256" key="1">
    <source>
        <dbReference type="ARBA" id="ARBA00009865"/>
    </source>
</evidence>
<dbReference type="Proteomes" id="UP000238049">
    <property type="component" value="Unassembled WGS sequence"/>
</dbReference>
<evidence type="ECO:0000256" key="4">
    <source>
        <dbReference type="ARBA" id="ARBA00023277"/>
    </source>
</evidence>
<keyword evidence="5 7" id="KW-0326">Glycosidase</keyword>
<sequence length="528" mass="57623">MMRAFSRAVVLACGVPLASAPAGATQPPQATQLYSPGNPLLADGSTYSADPAPLVADGRLYILAGRDTAAPDLNAFVMPGWQLFVSSDPASGVWAHYRDLLRPQQAFAWADKRDAYASQIVQGPDGRYYLYAAVQQRDSPNRDPFAIGVAVADTPLGPWTDAHPQGPVVSQSVPGRNAIQNIDPTVLVDDDARVYLYWGTFGALYGVELQRDMVSFKGTPVLVDTLNGYFEAPWLFKRNGTYYLAYAANNAGRLSPCTPTLYHACVAYASAPTALGPWTYRGIVLPPLSSTTSHPGIVEFKGQWYLVYHTADARGGGHFRRSVAIDRLQWDDSTQPASIRTVTPTRRAQPPTPPQRNQAPAAYATASNGPDIPRQYWMAALNDGVVKANPLPPQLWGSWTPHNAPRQWLQYSWAQPVTLEQTRIMFWADQPAAASVGVAPPARWHLDYRHAGQWLPVQPKNGYGTRTDRYEAVSFAPVTTRCVRVVMDASGHAGSYAALAVQEWEMLAAQPQRLPHATAADSLRCDAP</sequence>
<dbReference type="GO" id="GO:0045493">
    <property type="term" value="P:xylan catabolic process"/>
    <property type="evidence" value="ECO:0007669"/>
    <property type="project" value="UniProtKB-KW"/>
</dbReference>
<evidence type="ECO:0000256" key="7">
    <source>
        <dbReference type="RuleBase" id="RU361187"/>
    </source>
</evidence>
<evidence type="ECO:0000313" key="11">
    <source>
        <dbReference type="Proteomes" id="UP000238049"/>
    </source>
</evidence>
<dbReference type="GO" id="GO:0004553">
    <property type="term" value="F:hydrolase activity, hydrolyzing O-glycosyl compounds"/>
    <property type="evidence" value="ECO:0007669"/>
    <property type="project" value="InterPro"/>
</dbReference>
<comment type="similarity">
    <text evidence="1 7">Belongs to the glycosyl hydrolase 43 family.</text>
</comment>
<keyword evidence="4" id="KW-0119">Carbohydrate metabolism</keyword>
<organism evidence="10 11">
    <name type="scientific">Xanthomonas arboricola pv. guizotiae</name>
    <dbReference type="NCBI Taxonomy" id="487867"/>
    <lineage>
        <taxon>Bacteria</taxon>
        <taxon>Pseudomonadati</taxon>
        <taxon>Pseudomonadota</taxon>
        <taxon>Gammaproteobacteria</taxon>
        <taxon>Lysobacterales</taxon>
        <taxon>Lysobacteraceae</taxon>
        <taxon>Xanthomonas</taxon>
    </lineage>
</organism>
<dbReference type="InterPro" id="IPR006710">
    <property type="entry name" value="Glyco_hydro_43"/>
</dbReference>
<evidence type="ECO:0000313" key="10">
    <source>
        <dbReference type="EMBL" id="PPU02564.1"/>
    </source>
</evidence>
<dbReference type="CDD" id="cd08990">
    <property type="entry name" value="GH43_AXH_like"/>
    <property type="match status" value="1"/>
</dbReference>
<dbReference type="PANTHER" id="PTHR43772:SF2">
    <property type="entry name" value="PUTATIVE (AFU_ORTHOLOGUE AFUA_2G04480)-RELATED"/>
    <property type="match status" value="1"/>
</dbReference>
<dbReference type="InterPro" id="IPR052176">
    <property type="entry name" value="Glycosyl_Hydrlase_43_Enz"/>
</dbReference>
<keyword evidence="2" id="KW-0624">Polysaccharide degradation</keyword>
<dbReference type="Gene3D" id="2.60.120.260">
    <property type="entry name" value="Galactose-binding domain-like"/>
    <property type="match status" value="1"/>
</dbReference>
<protein>
    <submittedName>
        <fullName evidence="10">Glycosyl hydrolase family 43</fullName>
    </submittedName>
</protein>
<reference evidence="10 11" key="1">
    <citation type="submission" date="2016-08" db="EMBL/GenBank/DDBJ databases">
        <title>Evolution of the type three secretion system and type three effector repertoires in Xanthomonas.</title>
        <authorList>
            <person name="Merda D."/>
            <person name="Briand M."/>
            <person name="Bosis E."/>
            <person name="Rousseau C."/>
            <person name="Portier P."/>
            <person name="Jacques M.-A."/>
            <person name="Fischer-Le Saux M."/>
        </authorList>
    </citation>
    <scope>NUCLEOTIDE SEQUENCE [LARGE SCALE GENOMIC DNA]</scope>
    <source>
        <strain evidence="10 11">CFBP 7409</strain>
    </source>
</reference>
<dbReference type="EMBL" id="MDSL01000007">
    <property type="protein sequence ID" value="PPU02564.1"/>
    <property type="molecule type" value="Genomic_DNA"/>
</dbReference>
<dbReference type="RefSeq" id="WP_104563097.1">
    <property type="nucleotide sequence ID" value="NZ_MDSK01000016.1"/>
</dbReference>
<dbReference type="AlphaFoldDB" id="A0A2S7A5K9"/>
<feature type="signal peptide" evidence="9">
    <location>
        <begin position="1"/>
        <end position="24"/>
    </location>
</feature>
<dbReference type="Pfam" id="PF04616">
    <property type="entry name" value="Glyco_hydro_43"/>
    <property type="match status" value="1"/>
</dbReference>
<dbReference type="SUPFAM" id="SSF75005">
    <property type="entry name" value="Arabinanase/levansucrase/invertase"/>
    <property type="match status" value="1"/>
</dbReference>
<evidence type="ECO:0000256" key="2">
    <source>
        <dbReference type="ARBA" id="ARBA00022651"/>
    </source>
</evidence>
<evidence type="ECO:0000256" key="6">
    <source>
        <dbReference type="PIRSR" id="PIRSR606710-2"/>
    </source>
</evidence>
<feature type="compositionally biased region" description="Low complexity" evidence="8">
    <location>
        <begin position="340"/>
        <end position="362"/>
    </location>
</feature>
<accession>A0A2S7A5K9</accession>
<keyword evidence="3 7" id="KW-0378">Hydrolase</keyword>
<dbReference type="InterPro" id="IPR023296">
    <property type="entry name" value="Glyco_hydro_beta-prop_sf"/>
</dbReference>
<dbReference type="Gene3D" id="2.115.10.20">
    <property type="entry name" value="Glycosyl hydrolase domain, family 43"/>
    <property type="match status" value="1"/>
</dbReference>
<evidence type="ECO:0000256" key="9">
    <source>
        <dbReference type="SAM" id="SignalP"/>
    </source>
</evidence>
<feature type="site" description="Important for catalytic activity, responsible for pKa modulation of the active site Glu and correct orientation of both the proton donor and substrate" evidence="6">
    <location>
        <position position="183"/>
    </location>
</feature>
<name>A0A2S7A5K9_9XANT</name>
<gene>
    <name evidence="10" type="ORF">XarbCFBP7409_05345</name>
</gene>